<protein>
    <submittedName>
        <fullName evidence="3">ABC transporter substrate-binding protein</fullName>
    </submittedName>
</protein>
<dbReference type="EMBL" id="NHON01000002">
    <property type="protein sequence ID" value="OWJ68814.1"/>
    <property type="molecule type" value="Genomic_DNA"/>
</dbReference>
<accession>A0A211ZUD7</accession>
<organism evidence="3 4">
    <name type="scientific">Inquilinus limosus</name>
    <dbReference type="NCBI Taxonomy" id="171674"/>
    <lineage>
        <taxon>Bacteria</taxon>
        <taxon>Pseudomonadati</taxon>
        <taxon>Pseudomonadota</taxon>
        <taxon>Alphaproteobacteria</taxon>
        <taxon>Rhodospirillales</taxon>
        <taxon>Rhodospirillaceae</taxon>
        <taxon>Inquilinus</taxon>
    </lineage>
</organism>
<feature type="chain" id="PRO_5012216820" evidence="2">
    <location>
        <begin position="21"/>
        <end position="381"/>
    </location>
</feature>
<sequence>MGRRLMKTLSRRSAISLALAAPLLTAKWRPAAAAALPEYYPADYSGVIDASKAENGVLVYSNVGEMNWRPVLQQFNTVYPWIKVQTLDLSSNEVFERYYAEQATGKSTVDAVVSHSAATWLDFVDKGNAEPFQSAEDSRLPDWSRPAPNIYTVSADPYVIAYNKLLLPEAQWPKTVGDIVKLVKDNPGQFDRKIATGQPMASAASQNMMAHYVNAVGEERALAEFAALGPISDLYRSAGPIMEKITTGEYLIGYRLSGIQLFPLIADPTRASVLGWAFPADGTLMLMRHIAMAKTVKNRNSTRLLIDFILSRDGQVALASGGLMPYRSDVNLPDGPNGYTYQKIAQQIGEKNIIRTTFEPRLLRPPQELVDKVNAAYKVQG</sequence>
<evidence type="ECO:0000313" key="4">
    <source>
        <dbReference type="Proteomes" id="UP000196655"/>
    </source>
</evidence>
<dbReference type="InterPro" id="IPR006059">
    <property type="entry name" value="SBP"/>
</dbReference>
<dbReference type="Pfam" id="PF13416">
    <property type="entry name" value="SBP_bac_8"/>
    <property type="match status" value="1"/>
</dbReference>
<reference evidence="4" key="1">
    <citation type="submission" date="2017-05" db="EMBL/GenBank/DDBJ databases">
        <authorList>
            <person name="Macchi M."/>
            <person name="Festa S."/>
            <person name="Coppotelli B.M."/>
            <person name="Morelli I.S."/>
        </authorList>
    </citation>
    <scope>NUCLEOTIDE SEQUENCE [LARGE SCALE GENOMIC DNA]</scope>
    <source>
        <strain evidence="4">I</strain>
    </source>
</reference>
<dbReference type="Gene3D" id="3.40.190.10">
    <property type="entry name" value="Periplasmic binding protein-like II"/>
    <property type="match status" value="2"/>
</dbReference>
<keyword evidence="4" id="KW-1185">Reference proteome</keyword>
<dbReference type="SUPFAM" id="SSF53850">
    <property type="entry name" value="Periplasmic binding protein-like II"/>
    <property type="match status" value="1"/>
</dbReference>
<comment type="caution">
    <text evidence="3">The sequence shown here is derived from an EMBL/GenBank/DDBJ whole genome shotgun (WGS) entry which is preliminary data.</text>
</comment>
<evidence type="ECO:0000256" key="1">
    <source>
        <dbReference type="ARBA" id="ARBA00022729"/>
    </source>
</evidence>
<dbReference type="OrthoDB" id="8673316at2"/>
<name>A0A211ZUD7_9PROT</name>
<dbReference type="AlphaFoldDB" id="A0A211ZUD7"/>
<keyword evidence="1 2" id="KW-0732">Signal</keyword>
<dbReference type="Proteomes" id="UP000196655">
    <property type="component" value="Unassembled WGS sequence"/>
</dbReference>
<dbReference type="GO" id="GO:0030288">
    <property type="term" value="C:outer membrane-bounded periplasmic space"/>
    <property type="evidence" value="ECO:0007669"/>
    <property type="project" value="TreeGrafter"/>
</dbReference>
<evidence type="ECO:0000256" key="2">
    <source>
        <dbReference type="SAM" id="SignalP"/>
    </source>
</evidence>
<evidence type="ECO:0000313" key="3">
    <source>
        <dbReference type="EMBL" id="OWJ68814.1"/>
    </source>
</evidence>
<proteinExistence type="predicted"/>
<dbReference type="PANTHER" id="PTHR30006:SF25">
    <property type="entry name" value="PHOSPHOGLYCERATE TRANSPORT REGULATORY PROTEIN PGTC"/>
    <property type="match status" value="1"/>
</dbReference>
<feature type="signal peptide" evidence="2">
    <location>
        <begin position="1"/>
        <end position="20"/>
    </location>
</feature>
<gene>
    <name evidence="3" type="ORF">BWR60_01580</name>
</gene>
<dbReference type="PANTHER" id="PTHR30006">
    <property type="entry name" value="THIAMINE-BINDING PERIPLASMIC PROTEIN-RELATED"/>
    <property type="match status" value="1"/>
</dbReference>